<gene>
    <name evidence="2" type="ORF">ACFOD6_18335</name>
</gene>
<evidence type="ECO:0008006" key="4">
    <source>
        <dbReference type="Google" id="ProtNLM"/>
    </source>
</evidence>
<comment type="caution">
    <text evidence="2">The sequence shown here is derived from an EMBL/GenBank/DDBJ whole genome shotgun (WGS) entry which is preliminary data.</text>
</comment>
<keyword evidence="3" id="KW-1185">Reference proteome</keyword>
<evidence type="ECO:0000256" key="1">
    <source>
        <dbReference type="SAM" id="MobiDB-lite"/>
    </source>
</evidence>
<dbReference type="RefSeq" id="WP_197647646.1">
    <property type="nucleotide sequence ID" value="NZ_JAEACP010000035.1"/>
</dbReference>
<evidence type="ECO:0000313" key="2">
    <source>
        <dbReference type="EMBL" id="MFC3088004.1"/>
    </source>
</evidence>
<organism evidence="2 3">
    <name type="scientific">Tabrizicola soli</name>
    <dbReference type="NCBI Taxonomy" id="2185115"/>
    <lineage>
        <taxon>Bacteria</taxon>
        <taxon>Pseudomonadati</taxon>
        <taxon>Pseudomonadota</taxon>
        <taxon>Alphaproteobacteria</taxon>
        <taxon>Rhodobacterales</taxon>
        <taxon>Paracoccaceae</taxon>
        <taxon>Tabrizicola</taxon>
    </lineage>
</organism>
<dbReference type="EMBL" id="JBHRSM010000045">
    <property type="protein sequence ID" value="MFC3088004.1"/>
    <property type="molecule type" value="Genomic_DNA"/>
</dbReference>
<reference evidence="3" key="1">
    <citation type="journal article" date="2019" name="Int. J. Syst. Evol. Microbiol.">
        <title>The Global Catalogue of Microorganisms (GCM) 10K type strain sequencing project: providing services to taxonomists for standard genome sequencing and annotation.</title>
        <authorList>
            <consortium name="The Broad Institute Genomics Platform"/>
            <consortium name="The Broad Institute Genome Sequencing Center for Infectious Disease"/>
            <person name="Wu L."/>
            <person name="Ma J."/>
        </authorList>
    </citation>
    <scope>NUCLEOTIDE SEQUENCE [LARGE SCALE GENOMIC DNA]</scope>
    <source>
        <strain evidence="3">KCTC 62102</strain>
    </source>
</reference>
<feature type="region of interest" description="Disordered" evidence="1">
    <location>
        <begin position="1"/>
        <end position="20"/>
    </location>
</feature>
<proteinExistence type="predicted"/>
<dbReference type="Proteomes" id="UP001595445">
    <property type="component" value="Unassembled WGS sequence"/>
</dbReference>
<evidence type="ECO:0000313" key="3">
    <source>
        <dbReference type="Proteomes" id="UP001595445"/>
    </source>
</evidence>
<protein>
    <recommendedName>
        <fullName evidence="4">PAS domain-containing protein</fullName>
    </recommendedName>
</protein>
<sequence length="277" mass="30106">MSRRKAKQPSGRPDGDDKAAGLADSNEIMWALIQRARQAIWCFRYDAPVNVGLGVDEIVDQIFQHHAVWCMCNTAMARAYGLNDESDLNGHDVRLYWPRNAINEAFIREVIASNFHVDGAISEDVRSDGTPVLMENDVRAHIADGRLYRLWGTLREVKPGHLGPQSERVESAALAFELQPLPACLMRSDGSVITENIAWRQAFGTLAHIAARMAFRSAGTGGSSEIVLPMPLSSGPAQHHLVSCRWQDATGPGAIAGRAVCLAVTARQLDGDTGAAP</sequence>
<accession>A0ABV7E133</accession>
<name>A0ABV7E133_9RHOB</name>